<dbReference type="Gene3D" id="3.40.366.10">
    <property type="entry name" value="Malonyl-Coenzyme A Acyl Carrier Protein, domain 2"/>
    <property type="match status" value="1"/>
</dbReference>
<dbReference type="SUPFAM" id="SSF55048">
    <property type="entry name" value="Probable ACP-binding domain of malonyl-CoA ACP transacylase"/>
    <property type="match status" value="1"/>
</dbReference>
<comment type="caution">
    <text evidence="9">The sequence shown here is derived from an EMBL/GenBank/DDBJ whole genome shotgun (WGS) entry which is preliminary data.</text>
</comment>
<reference evidence="9" key="1">
    <citation type="submission" date="2023-06" db="EMBL/GenBank/DDBJ databases">
        <authorList>
            <person name="Noh H."/>
        </authorList>
    </citation>
    <scope>NUCLEOTIDE SEQUENCE</scope>
    <source>
        <strain evidence="9">DUCC20226</strain>
    </source>
</reference>
<dbReference type="Proteomes" id="UP001265746">
    <property type="component" value="Unassembled WGS sequence"/>
</dbReference>
<dbReference type="Gene3D" id="3.30.70.3290">
    <property type="match status" value="1"/>
</dbReference>
<dbReference type="EMBL" id="JAUJFL010000001">
    <property type="protein sequence ID" value="KAK2614018.1"/>
    <property type="molecule type" value="Genomic_DNA"/>
</dbReference>
<feature type="active site" description="Proton donor; for dehydratase activity" evidence="4">
    <location>
        <position position="1569"/>
    </location>
</feature>
<dbReference type="InterPro" id="IPR020841">
    <property type="entry name" value="PKS_Beta-ketoAc_synthase_dom"/>
</dbReference>
<dbReference type="InterPro" id="IPR016039">
    <property type="entry name" value="Thiolase-like"/>
</dbReference>
<dbReference type="SUPFAM" id="SSF53901">
    <property type="entry name" value="Thiolase-like"/>
    <property type="match status" value="1"/>
</dbReference>
<dbReference type="Pfam" id="PF00109">
    <property type="entry name" value="ketoacyl-synt"/>
    <property type="match status" value="1"/>
</dbReference>
<dbReference type="InterPro" id="IPR016036">
    <property type="entry name" value="Malonyl_transacylase_ACP-bd"/>
</dbReference>
<feature type="compositionally biased region" description="Low complexity" evidence="5">
    <location>
        <begin position="1729"/>
        <end position="1763"/>
    </location>
</feature>
<dbReference type="Pfam" id="PF16073">
    <property type="entry name" value="SAT"/>
    <property type="match status" value="1"/>
</dbReference>
<evidence type="ECO:0000313" key="10">
    <source>
        <dbReference type="Proteomes" id="UP001265746"/>
    </source>
</evidence>
<dbReference type="Pfam" id="PF02801">
    <property type="entry name" value="Ketoacyl-synt_C"/>
    <property type="match status" value="1"/>
</dbReference>
<dbReference type="InterPro" id="IPR050091">
    <property type="entry name" value="PKS_NRPS_Biosynth_Enz"/>
</dbReference>
<evidence type="ECO:0000256" key="5">
    <source>
        <dbReference type="SAM" id="MobiDB-lite"/>
    </source>
</evidence>
<dbReference type="InterPro" id="IPR006162">
    <property type="entry name" value="Ppantetheine_attach_site"/>
</dbReference>
<dbReference type="InterPro" id="IPR014043">
    <property type="entry name" value="Acyl_transferase_dom"/>
</dbReference>
<dbReference type="GO" id="GO:0031177">
    <property type="term" value="F:phosphopantetheine binding"/>
    <property type="evidence" value="ECO:0007669"/>
    <property type="project" value="InterPro"/>
</dbReference>
<evidence type="ECO:0000313" key="9">
    <source>
        <dbReference type="EMBL" id="KAK2614018.1"/>
    </source>
</evidence>
<feature type="region of interest" description="N-terminal hotdog fold" evidence="4">
    <location>
        <begin position="1350"/>
        <end position="1483"/>
    </location>
</feature>
<keyword evidence="10" id="KW-1185">Reference proteome</keyword>
<dbReference type="NCBIfam" id="TIGR04532">
    <property type="entry name" value="PT_fungal_PKS"/>
    <property type="match status" value="1"/>
</dbReference>
<dbReference type="SMART" id="SM00823">
    <property type="entry name" value="PKS_PP"/>
    <property type="match status" value="1"/>
</dbReference>
<feature type="domain" description="Carrier" evidence="6">
    <location>
        <begin position="1629"/>
        <end position="1707"/>
    </location>
</feature>
<keyword evidence="2" id="KW-0597">Phosphoprotein</keyword>
<dbReference type="PROSITE" id="PS50075">
    <property type="entry name" value="CARRIER"/>
    <property type="match status" value="1"/>
</dbReference>
<dbReference type="SMART" id="SM00825">
    <property type="entry name" value="PKS_KS"/>
    <property type="match status" value="1"/>
</dbReference>
<dbReference type="GO" id="GO:0004315">
    <property type="term" value="F:3-oxoacyl-[acyl-carrier-protein] synthase activity"/>
    <property type="evidence" value="ECO:0007669"/>
    <property type="project" value="InterPro"/>
</dbReference>
<dbReference type="PANTHER" id="PTHR43775">
    <property type="entry name" value="FATTY ACID SYNTHASE"/>
    <property type="match status" value="1"/>
</dbReference>
<dbReference type="GO" id="GO:0006633">
    <property type="term" value="P:fatty acid biosynthetic process"/>
    <property type="evidence" value="ECO:0007669"/>
    <property type="project" value="InterPro"/>
</dbReference>
<dbReference type="InterPro" id="IPR001031">
    <property type="entry name" value="Thioesterase"/>
</dbReference>
<evidence type="ECO:0000256" key="4">
    <source>
        <dbReference type="PROSITE-ProRule" id="PRU01363"/>
    </source>
</evidence>
<sequence length="2066" mass="225654">MPSTAASPEPSTLEGESHGRYQLILLGDLTTNGFYGDLRFLLHVKTDALLVSFFERTGFALRRLIGALPALQQNLFPRFTTLIDLVAKVGETEGTPILRFFLLSVHQVAQFIVWQDPQLLSFNYRYADENRRYGRGGEPYPSAQTTCVVGPCAGGFAAAAICSSQTLTELIPAAVESVLAAFRTAHLAYMVGQDLSSPQDSSLNKAWSAVVSPEGKESISEILQGYQNKKIHISATMPNNRLTLTGPPHILDDFLQQHQSCLKYRYLDIFSPFHAAHLFDASVPEKIVSHISNELVADRIPDAGLLSGSTGKVANAPNFRALLQATITDVLREPVQWDSILSAVQEFWTDHSMDQCTVIPFSSNSASMVCEQISKAGPIQVSVEDVAGDIRRSLRAADTSNIPTGRFVDSKIAIIGFSGRFPSADSNEAFWDLLRAGRDVHRDIPPDRFDWKAHYDMTGKTKNTSRIRYGCFIDDPGNFDARFFNMSPREAENTDPAQRLAITTTYEAMEMAGMVRDRTPSTQQDRIGVFFGTTSDDWREVNSGQDVDTYFIPGGNRAFVPGRISYFFRFSGPSISMDTACSSSFAAVQTACTYLWRGECDTAIAGGTNVLTNPDNFAGLDRGHFLSTTGNCNAFDDGANGYCRADAVGSVILKRLEDAEADNDPIFGVIVGSTTNHCGQTDSITRPHEGDQCSVFKRIMRYTNYDPLDVGYIEMHGTGTQAGDATEMRSVLSVFASNHRRSQAPARPLYLGSAKANIGHAESASGVSSLIKVLMMMKHNEIPPHCGIKSRINHSYPLDLVERGVNIASQPTPWRREDTSAGKRACFLNNFSAAGGNTAVLLEDAPTERRNYGNQTSADPRPIHLVSCTGRSAKSLLDNARALVSWLQNNPITSLDLPAVSYTTTARRMHHNYRTIVSGSSLEAILAALNSKITQLESVSPKQVPQPANTPKIVFTFTGQGGIYASMGKVLFDCNSKFRESITRFDHLAQVHRFPSFVGLIDGSHTADAQEASPATQHLAMACLQMALTEILGAWGVKPSAVIGHSLGEYAGLHAAGVLSASDVIYLVGTRATLLEKHCRQGTHAMLAVKAPMDVVNGLLSHSGCGCELACLNQPSGQVIAGPLDKISDLERRAKAMSIDTRRLDVPYAFHSAQVDPILDEFLRLSSQAIVYNPPNVPVLSPLMAGTVSPGDKGQLDGKYLTRACRNPVVFFAAVEAAMRAGVVDRKTIWLEIGPNPVCGNMIKGTLGSDTATLATLRRSPDGFSPLAAMLESLYLSGSEIDWNEYHREYTNSQRVVDLPRYAWDLKRYWIDYRNNFCLSKGETPDNAIPSNSTSLKQVQQYKFISPAVQRVIEEKHGTEESKVVIESDLFDRRLLPVLQGHLVNGAALCPSSLYADIALTVAHYMVGEAGHAAEPIGFDVSSMRVEAPLIALPNEKTHVFRISAQADWRLNQINMTLGSVNETGKITRRHATCVVLVTPNQTWLDDWKRLGYLVQSRVDSLTKGVVEGNCHHIKRGMAYKLFGALVDYGKEYQGMKDVIMDSDQLEAVSTVEFQVGSDGFYLNPRWIDSLGHIAGFIMNANDKLASKSTVFVNHGWDHMRISDSLEAGKTYRAYNRMHLIEKALYAGDTYIFDGVQLIAVFEGVTVGISPSDLTTETEFSEIGIDSLLSLTMTSRIQEELGLELASSVFVDNPTLGALQSLLLGEASNRPDANPSVQPQRDDALIEVDSSSSEGSGSDLDSMTDSASASSPTPPLSSSATTPGVPTKWSTALDSYTAAGSYNSHQTDILPPHATSILLSSPISLANAKQLLFLFPDGSGSAASYATLASCMGNNIAVYGLNCPWRKDAEDMTRLGVDMDLLASKFLAETQRIICSKPNLPYSLGGWSAGGVIACEVARQIQDIQGRTHPERIILIDSPNPIGLQNPPQRLYEFFDSIGIFGSNPGKMPAWLRKHFSAFIRVLDEYKPRPLAHAPSTLIIYARDGVCKDLDGPKIEIRPEDPREMRWLLNNRTDFSGDGWATLLGRENLHIEIVDDVNHFSMMNPGSKSVEVGQITARFLGNAIAS</sequence>
<dbReference type="GO" id="GO:0044550">
    <property type="term" value="P:secondary metabolite biosynthetic process"/>
    <property type="evidence" value="ECO:0007669"/>
    <property type="project" value="TreeGrafter"/>
</dbReference>
<evidence type="ECO:0000256" key="3">
    <source>
        <dbReference type="ARBA" id="ARBA00022679"/>
    </source>
</evidence>
<dbReference type="InterPro" id="IPR042104">
    <property type="entry name" value="PKS_dehydratase_sf"/>
</dbReference>
<dbReference type="SUPFAM" id="SSF53474">
    <property type="entry name" value="alpha/beta-Hydrolases"/>
    <property type="match status" value="1"/>
</dbReference>
<dbReference type="FunFam" id="3.10.129.110:FF:000001">
    <property type="entry name" value="Sterigmatocystin biosynthesis polyketide synthase"/>
    <property type="match status" value="1"/>
</dbReference>
<dbReference type="InterPro" id="IPR030918">
    <property type="entry name" value="PT_fungal_PKS"/>
</dbReference>
<evidence type="ECO:0008006" key="11">
    <source>
        <dbReference type="Google" id="ProtNLM"/>
    </source>
</evidence>
<dbReference type="Pfam" id="PF00550">
    <property type="entry name" value="PP-binding"/>
    <property type="match status" value="1"/>
</dbReference>
<name>A0AAD9SN05_PHOAM</name>
<dbReference type="InterPro" id="IPR029058">
    <property type="entry name" value="AB_hydrolase_fold"/>
</dbReference>
<evidence type="ECO:0000256" key="1">
    <source>
        <dbReference type="ARBA" id="ARBA00022450"/>
    </source>
</evidence>
<feature type="domain" description="Ketosynthase family 3 (KS3)" evidence="7">
    <location>
        <begin position="409"/>
        <end position="844"/>
    </location>
</feature>
<dbReference type="InterPro" id="IPR020806">
    <property type="entry name" value="PKS_PP-bd"/>
</dbReference>
<dbReference type="InterPro" id="IPR001227">
    <property type="entry name" value="Ac_transferase_dom_sf"/>
</dbReference>
<organism evidence="9 10">
    <name type="scientific">Phomopsis amygdali</name>
    <name type="common">Fusicoccum amygdali</name>
    <dbReference type="NCBI Taxonomy" id="1214568"/>
    <lineage>
        <taxon>Eukaryota</taxon>
        <taxon>Fungi</taxon>
        <taxon>Dikarya</taxon>
        <taxon>Ascomycota</taxon>
        <taxon>Pezizomycotina</taxon>
        <taxon>Sordariomycetes</taxon>
        <taxon>Sordariomycetidae</taxon>
        <taxon>Diaporthales</taxon>
        <taxon>Diaporthaceae</taxon>
        <taxon>Diaporthe</taxon>
    </lineage>
</organism>
<dbReference type="CDD" id="cd00833">
    <property type="entry name" value="PKS"/>
    <property type="match status" value="1"/>
</dbReference>
<dbReference type="SUPFAM" id="SSF52151">
    <property type="entry name" value="FabD/lysophospholipase-like"/>
    <property type="match status" value="1"/>
</dbReference>
<evidence type="ECO:0000259" key="6">
    <source>
        <dbReference type="PROSITE" id="PS50075"/>
    </source>
</evidence>
<evidence type="ECO:0000256" key="2">
    <source>
        <dbReference type="ARBA" id="ARBA00022553"/>
    </source>
</evidence>
<feature type="region of interest" description="Disordered" evidence="5">
    <location>
        <begin position="1728"/>
        <end position="1766"/>
    </location>
</feature>
<dbReference type="InterPro" id="IPR009081">
    <property type="entry name" value="PP-bd_ACP"/>
</dbReference>
<dbReference type="Gene3D" id="3.40.47.10">
    <property type="match status" value="1"/>
</dbReference>
<evidence type="ECO:0000259" key="8">
    <source>
        <dbReference type="PROSITE" id="PS52019"/>
    </source>
</evidence>
<feature type="domain" description="PKS/mFAS DH" evidence="8">
    <location>
        <begin position="1350"/>
        <end position="1656"/>
    </location>
</feature>
<dbReference type="GO" id="GO:0004312">
    <property type="term" value="F:fatty acid synthase activity"/>
    <property type="evidence" value="ECO:0007669"/>
    <property type="project" value="TreeGrafter"/>
</dbReference>
<dbReference type="Pfam" id="PF22621">
    <property type="entry name" value="CurL-like_PKS_C"/>
    <property type="match status" value="1"/>
</dbReference>
<dbReference type="InterPro" id="IPR014030">
    <property type="entry name" value="Ketoacyl_synth_N"/>
</dbReference>
<dbReference type="Pfam" id="PF14765">
    <property type="entry name" value="PS-DH"/>
    <property type="match status" value="1"/>
</dbReference>
<dbReference type="InterPro" id="IPR049900">
    <property type="entry name" value="PKS_mFAS_DH"/>
</dbReference>
<feature type="active site" description="Proton acceptor; for dehydratase activity" evidence="4">
    <location>
        <position position="1382"/>
    </location>
</feature>
<dbReference type="InterPro" id="IPR049551">
    <property type="entry name" value="PKS_DH_C"/>
</dbReference>
<gene>
    <name evidence="9" type="ORF">N8I77_000879</name>
</gene>
<dbReference type="PROSITE" id="PS00606">
    <property type="entry name" value="KS3_1"/>
    <property type="match status" value="1"/>
</dbReference>
<dbReference type="InterPro" id="IPR032088">
    <property type="entry name" value="SAT"/>
</dbReference>
<keyword evidence="3" id="KW-0808">Transferase</keyword>
<dbReference type="InterPro" id="IPR018201">
    <property type="entry name" value="Ketoacyl_synth_AS"/>
</dbReference>
<dbReference type="PROSITE" id="PS52019">
    <property type="entry name" value="PKS_MFAS_DH"/>
    <property type="match status" value="1"/>
</dbReference>
<dbReference type="InterPro" id="IPR016035">
    <property type="entry name" value="Acyl_Trfase/lysoPLipase"/>
</dbReference>
<dbReference type="Pfam" id="PF00975">
    <property type="entry name" value="Thioesterase"/>
    <property type="match status" value="1"/>
</dbReference>
<feature type="region of interest" description="C-terminal hotdog fold" evidence="4">
    <location>
        <begin position="1511"/>
        <end position="1656"/>
    </location>
</feature>
<dbReference type="SMART" id="SM00827">
    <property type="entry name" value="PKS_AT"/>
    <property type="match status" value="1"/>
</dbReference>
<dbReference type="InterPro" id="IPR036736">
    <property type="entry name" value="ACP-like_sf"/>
</dbReference>
<protein>
    <recommendedName>
        <fullName evidence="11">Polyketide synthase</fullName>
    </recommendedName>
</protein>
<proteinExistence type="predicted"/>
<accession>A0AAD9SN05</accession>
<keyword evidence="1" id="KW-0596">Phosphopantetheine</keyword>
<dbReference type="SUPFAM" id="SSF47336">
    <property type="entry name" value="ACP-like"/>
    <property type="match status" value="1"/>
</dbReference>
<dbReference type="PROSITE" id="PS00012">
    <property type="entry name" value="PHOSPHOPANTETHEINE"/>
    <property type="match status" value="1"/>
</dbReference>
<dbReference type="PANTHER" id="PTHR43775:SF45">
    <property type="entry name" value="CONIDIAL PIGMENT POLYKETIDE SYNTHASE ALB1"/>
    <property type="match status" value="1"/>
</dbReference>
<dbReference type="Gene3D" id="3.40.50.1820">
    <property type="entry name" value="alpha/beta hydrolase"/>
    <property type="match status" value="1"/>
</dbReference>
<evidence type="ECO:0000259" key="7">
    <source>
        <dbReference type="PROSITE" id="PS52004"/>
    </source>
</evidence>
<dbReference type="InterPro" id="IPR014031">
    <property type="entry name" value="Ketoacyl_synth_C"/>
</dbReference>
<dbReference type="PROSITE" id="PS52004">
    <property type="entry name" value="KS3_2"/>
    <property type="match status" value="1"/>
</dbReference>
<dbReference type="Gene3D" id="3.10.129.110">
    <property type="entry name" value="Polyketide synthase dehydratase"/>
    <property type="match status" value="1"/>
</dbReference>
<dbReference type="Pfam" id="PF00698">
    <property type="entry name" value="Acyl_transf_1"/>
    <property type="match status" value="1"/>
</dbReference>